<proteinExistence type="predicted"/>
<sequence length="289" mass="33844">MLYAKNHTTKTYNESIIDYYIEPASSSSNVNRKIKNTNNNSKLRNSGFRSFLYKVNSTITKRNHKKNSRKQIAKEKVVGLKTTSKLTINSYKNKIKNFNLRTKYQKKTLQKPLFKIFLNFKVKKQKINKEDISLPLCLTEDQIKKMNSIIKNEILSKVTNNSSIDKNISKPTKKVKNKKKALLNNNNQDIFSYKFDLHPEIDFPKSNTFKKENNTIKNKTINNDENNKRTSIIDLFNHDILTERDISKNQKLKRISLKIESQYKMLNEIENSLLAPKLLVVNKKNIHNC</sequence>
<evidence type="ECO:0000313" key="2">
    <source>
        <dbReference type="Proteomes" id="UP000092321"/>
    </source>
</evidence>
<accession>A0A1B7TEB2</accession>
<evidence type="ECO:0000313" key="1">
    <source>
        <dbReference type="EMBL" id="OBA27077.1"/>
    </source>
</evidence>
<gene>
    <name evidence="1" type="ORF">HANVADRAFT_48599</name>
</gene>
<dbReference type="EMBL" id="LXPE01000011">
    <property type="protein sequence ID" value="OBA27077.1"/>
    <property type="molecule type" value="Genomic_DNA"/>
</dbReference>
<dbReference type="Proteomes" id="UP000092321">
    <property type="component" value="Unassembled WGS sequence"/>
</dbReference>
<dbReference type="AlphaFoldDB" id="A0A1B7TEB2"/>
<protein>
    <submittedName>
        <fullName evidence="1">Uncharacterized protein</fullName>
    </submittedName>
</protein>
<name>A0A1B7TEB2_9ASCO</name>
<comment type="caution">
    <text evidence="1">The sequence shown here is derived from an EMBL/GenBank/DDBJ whole genome shotgun (WGS) entry which is preliminary data.</text>
</comment>
<keyword evidence="2" id="KW-1185">Reference proteome</keyword>
<organism evidence="1 2">
    <name type="scientific">Hanseniaspora valbyensis NRRL Y-1626</name>
    <dbReference type="NCBI Taxonomy" id="766949"/>
    <lineage>
        <taxon>Eukaryota</taxon>
        <taxon>Fungi</taxon>
        <taxon>Dikarya</taxon>
        <taxon>Ascomycota</taxon>
        <taxon>Saccharomycotina</taxon>
        <taxon>Saccharomycetes</taxon>
        <taxon>Saccharomycodales</taxon>
        <taxon>Saccharomycodaceae</taxon>
        <taxon>Hanseniaspora</taxon>
    </lineage>
</organism>
<reference evidence="2" key="1">
    <citation type="journal article" date="2016" name="Proc. Natl. Acad. Sci. U.S.A.">
        <title>Comparative genomics of biotechnologically important yeasts.</title>
        <authorList>
            <person name="Riley R."/>
            <person name="Haridas S."/>
            <person name="Wolfe K.H."/>
            <person name="Lopes M.R."/>
            <person name="Hittinger C.T."/>
            <person name="Goeker M."/>
            <person name="Salamov A.A."/>
            <person name="Wisecaver J.H."/>
            <person name="Long T.M."/>
            <person name="Calvey C.H."/>
            <person name="Aerts A.L."/>
            <person name="Barry K.W."/>
            <person name="Choi C."/>
            <person name="Clum A."/>
            <person name="Coughlan A.Y."/>
            <person name="Deshpande S."/>
            <person name="Douglass A.P."/>
            <person name="Hanson S.J."/>
            <person name="Klenk H.-P."/>
            <person name="LaButti K.M."/>
            <person name="Lapidus A."/>
            <person name="Lindquist E.A."/>
            <person name="Lipzen A.M."/>
            <person name="Meier-Kolthoff J.P."/>
            <person name="Ohm R.A."/>
            <person name="Otillar R.P."/>
            <person name="Pangilinan J.L."/>
            <person name="Peng Y."/>
            <person name="Rokas A."/>
            <person name="Rosa C.A."/>
            <person name="Scheuner C."/>
            <person name="Sibirny A.A."/>
            <person name="Slot J.C."/>
            <person name="Stielow J.B."/>
            <person name="Sun H."/>
            <person name="Kurtzman C.P."/>
            <person name="Blackwell M."/>
            <person name="Grigoriev I.V."/>
            <person name="Jeffries T.W."/>
        </authorList>
    </citation>
    <scope>NUCLEOTIDE SEQUENCE [LARGE SCALE GENOMIC DNA]</scope>
    <source>
        <strain evidence="2">NRRL Y-1626</strain>
    </source>
</reference>